<dbReference type="STRING" id="1313296.SAMN05661091_0286"/>
<keyword evidence="5" id="KW-1185">Reference proteome</keyword>
<keyword evidence="1" id="KW-0472">Membrane</keyword>
<dbReference type="EMBL" id="LT840184">
    <property type="protein sequence ID" value="SMF66708.1"/>
    <property type="molecule type" value="Genomic_DNA"/>
</dbReference>
<accession>A0A1X7GAH3</accession>
<keyword evidence="1" id="KW-0812">Transmembrane</keyword>
<evidence type="ECO:0000259" key="2">
    <source>
        <dbReference type="Pfam" id="PF13786"/>
    </source>
</evidence>
<sequence length="379" mass="42337">MNTRIKLEDKDFNQLQSLIRETPIEVDLVERTMEKYAEVNSKAANSRVIATRNKNRAGKTIIAVASAFLILMGSGFISPTMAASIKQIPGINSIFKFAGDLGLKTADEKGLVTTVNSSDSHDNLKLNVPVVMFDGTRVSIGIEHQSSVKKYLDKNMQELISSIELFINGEPVNSYAPANTSNSIDPYIIPSIEDNSAIIQFSDRHNQGGNVFPDKFDLTLKISVLGIQEPFEIDIPVEKNTKDNLALNPSISRQYENINLKLDKVEFTPITTSLTTRIELSKNLEIASSLPLLGYDIFDEKGNKLKLINANGWNPTDGNVMITDSRFEPFESIPKSITIKTYKYLYKNENRNQFELDSNGIPKIEYLPDLEITLPITLK</sequence>
<feature type="domain" description="DUF5643" evidence="3">
    <location>
        <begin position="247"/>
        <end position="373"/>
    </location>
</feature>
<dbReference type="InterPro" id="IPR025436">
    <property type="entry name" value="DUF4179"/>
</dbReference>
<reference evidence="5" key="1">
    <citation type="submission" date="2017-04" db="EMBL/GenBank/DDBJ databases">
        <authorList>
            <person name="Varghese N."/>
            <person name="Submissions S."/>
        </authorList>
    </citation>
    <scope>NUCLEOTIDE SEQUENCE [LARGE SCALE GENOMIC DNA]</scope>
    <source>
        <strain evidence="5">N3/975</strain>
    </source>
</reference>
<proteinExistence type="predicted"/>
<dbReference type="Pfam" id="PF18705">
    <property type="entry name" value="DUF5643"/>
    <property type="match status" value="1"/>
</dbReference>
<dbReference type="Gene3D" id="2.60.40.1630">
    <property type="entry name" value="bacillus anthracis domain"/>
    <property type="match status" value="1"/>
</dbReference>
<evidence type="ECO:0000259" key="3">
    <source>
        <dbReference type="Pfam" id="PF18705"/>
    </source>
</evidence>
<evidence type="ECO:0000313" key="5">
    <source>
        <dbReference type="Proteomes" id="UP000192940"/>
    </source>
</evidence>
<dbReference type="Gene3D" id="2.60.40.1640">
    <property type="entry name" value="Conserved domain protein"/>
    <property type="match status" value="1"/>
</dbReference>
<dbReference type="Pfam" id="PF13786">
    <property type="entry name" value="DUF4179"/>
    <property type="match status" value="1"/>
</dbReference>
<evidence type="ECO:0008006" key="6">
    <source>
        <dbReference type="Google" id="ProtNLM"/>
    </source>
</evidence>
<dbReference type="Proteomes" id="UP000192940">
    <property type="component" value="Chromosome I"/>
</dbReference>
<feature type="domain" description="DUF4179" evidence="2">
    <location>
        <begin position="53"/>
        <end position="145"/>
    </location>
</feature>
<evidence type="ECO:0000256" key="1">
    <source>
        <dbReference type="SAM" id="Phobius"/>
    </source>
</evidence>
<dbReference type="AlphaFoldDB" id="A0A1X7GAH3"/>
<evidence type="ECO:0000313" key="4">
    <source>
        <dbReference type="EMBL" id="SMF66708.1"/>
    </source>
</evidence>
<protein>
    <recommendedName>
        <fullName evidence="6">DUF4179 domain-containing protein</fullName>
    </recommendedName>
</protein>
<feature type="transmembrane region" description="Helical" evidence="1">
    <location>
        <begin position="61"/>
        <end position="82"/>
    </location>
</feature>
<dbReference type="RefSeq" id="WP_208917442.1">
    <property type="nucleotide sequence ID" value="NZ_LT840184.1"/>
</dbReference>
<organism evidence="4 5">
    <name type="scientific">Paenibacillus uliginis N3/975</name>
    <dbReference type="NCBI Taxonomy" id="1313296"/>
    <lineage>
        <taxon>Bacteria</taxon>
        <taxon>Bacillati</taxon>
        <taxon>Bacillota</taxon>
        <taxon>Bacilli</taxon>
        <taxon>Bacillales</taxon>
        <taxon>Paenibacillaceae</taxon>
        <taxon>Paenibacillus</taxon>
    </lineage>
</organism>
<dbReference type="InterPro" id="IPR040680">
    <property type="entry name" value="DUF5643"/>
</dbReference>
<keyword evidence="1" id="KW-1133">Transmembrane helix</keyword>
<gene>
    <name evidence="4" type="ORF">SAMN05661091_0286</name>
</gene>
<name>A0A1X7GAH3_9BACL</name>